<evidence type="ECO:0000256" key="1">
    <source>
        <dbReference type="ARBA" id="ARBA00004479"/>
    </source>
</evidence>
<dbReference type="GO" id="GO:0016020">
    <property type="term" value="C:membrane"/>
    <property type="evidence" value="ECO:0007669"/>
    <property type="project" value="UniProtKB-SubCell"/>
</dbReference>
<evidence type="ECO:0000259" key="17">
    <source>
        <dbReference type="PROSITE" id="PS50055"/>
    </source>
</evidence>
<dbReference type="CTD" id="104121"/>
<evidence type="ECO:0000256" key="7">
    <source>
        <dbReference type="ARBA" id="ARBA00022801"/>
    </source>
</evidence>
<comment type="similarity">
    <text evidence="2">Belongs to the protein-tyrosine phosphatase family. Receptor class 2A subfamily.</text>
</comment>
<feature type="domain" description="Fibronectin type-III" evidence="20">
    <location>
        <begin position="1025"/>
        <end position="1124"/>
    </location>
</feature>
<keyword evidence="10 16" id="KW-0472">Membrane</keyword>
<dbReference type="InterPro" id="IPR036116">
    <property type="entry name" value="FN3_sf"/>
</dbReference>
<feature type="transmembrane region" description="Helical" evidence="16">
    <location>
        <begin position="1586"/>
        <end position="1610"/>
    </location>
</feature>
<evidence type="ECO:0000256" key="5">
    <source>
        <dbReference type="ARBA" id="ARBA00022729"/>
    </source>
</evidence>
<dbReference type="FunFam" id="2.60.40.10:FF:000028">
    <property type="entry name" value="Neuronal cell adhesion molecule"/>
    <property type="match status" value="2"/>
</dbReference>
<dbReference type="RefSeq" id="XP_022645429.1">
    <property type="nucleotide sequence ID" value="XM_022789694.1"/>
</dbReference>
<keyword evidence="13" id="KW-0325">Glycoprotein</keyword>
<dbReference type="FunFam" id="2.60.40.10:FF:000023">
    <property type="entry name" value="receptor-type tyrosine-protein phosphatase delta isoform X2"/>
    <property type="match status" value="1"/>
</dbReference>
<dbReference type="InParanoid" id="A0A7M7J2T3"/>
<dbReference type="InterPro" id="IPR003595">
    <property type="entry name" value="Tyr_Pase_cat"/>
</dbReference>
<dbReference type="InterPro" id="IPR013783">
    <property type="entry name" value="Ig-like_fold"/>
</dbReference>
<evidence type="ECO:0000256" key="10">
    <source>
        <dbReference type="ARBA" id="ARBA00023136"/>
    </source>
</evidence>
<feature type="domain" description="Tyrosine specific protein phosphatases" evidence="18">
    <location>
        <begin position="1875"/>
        <end position="1949"/>
    </location>
</feature>
<feature type="domain" description="Tyrosine specific protein phosphatases" evidence="18">
    <location>
        <begin position="2163"/>
        <end position="2239"/>
    </location>
</feature>
<evidence type="ECO:0000256" key="6">
    <source>
        <dbReference type="ARBA" id="ARBA00022737"/>
    </source>
</evidence>
<keyword evidence="7" id="KW-0378">Hydrolase</keyword>
<comment type="catalytic activity">
    <reaction evidence="15">
        <text>O-phospho-L-tyrosyl-[protein] + H2O = L-tyrosyl-[protein] + phosphate</text>
        <dbReference type="Rhea" id="RHEA:10684"/>
        <dbReference type="Rhea" id="RHEA-COMP:10136"/>
        <dbReference type="Rhea" id="RHEA-COMP:20101"/>
        <dbReference type="ChEBI" id="CHEBI:15377"/>
        <dbReference type="ChEBI" id="CHEBI:43474"/>
        <dbReference type="ChEBI" id="CHEBI:46858"/>
        <dbReference type="ChEBI" id="CHEBI:61978"/>
        <dbReference type="EC" id="3.1.3.48"/>
    </reaction>
</comment>
<dbReference type="CDD" id="cd00063">
    <property type="entry name" value="FN3"/>
    <property type="match status" value="9"/>
</dbReference>
<evidence type="ECO:0000256" key="3">
    <source>
        <dbReference type="ARBA" id="ARBA00013064"/>
    </source>
</evidence>
<dbReference type="SMART" id="SM00194">
    <property type="entry name" value="PTPc"/>
    <property type="match status" value="2"/>
</dbReference>
<dbReference type="PRINTS" id="PR00700">
    <property type="entry name" value="PRTYPHPHTASE"/>
</dbReference>
<dbReference type="Gene3D" id="2.60.40.10">
    <property type="entry name" value="Immunoglobulins"/>
    <property type="match status" value="12"/>
</dbReference>
<dbReference type="RefSeq" id="XP_022645428.1">
    <property type="nucleotide sequence ID" value="XM_022789693.1"/>
</dbReference>
<proteinExistence type="inferred from homology"/>
<evidence type="ECO:0000256" key="12">
    <source>
        <dbReference type="ARBA" id="ARBA00023170"/>
    </source>
</evidence>
<dbReference type="InterPro" id="IPR036179">
    <property type="entry name" value="Ig-like_dom_sf"/>
</dbReference>
<dbReference type="PROSITE" id="PS50853">
    <property type="entry name" value="FN3"/>
    <property type="match status" value="9"/>
</dbReference>
<dbReference type="OMA" id="XPGQPLN"/>
<dbReference type="GO" id="GO:0048666">
    <property type="term" value="P:neuron development"/>
    <property type="evidence" value="ECO:0007669"/>
    <property type="project" value="UniProtKB-ARBA"/>
</dbReference>
<evidence type="ECO:0000256" key="8">
    <source>
        <dbReference type="ARBA" id="ARBA00022912"/>
    </source>
</evidence>
<keyword evidence="9 16" id="KW-1133">Transmembrane helix</keyword>
<evidence type="ECO:0000256" key="16">
    <source>
        <dbReference type="SAM" id="Phobius"/>
    </source>
</evidence>
<dbReference type="PANTHER" id="PTHR46957">
    <property type="entry name" value="CYTOKINE RECEPTOR"/>
    <property type="match status" value="1"/>
</dbReference>
<evidence type="ECO:0000313" key="22">
    <source>
        <dbReference type="Proteomes" id="UP000594260"/>
    </source>
</evidence>
<dbReference type="EnsemblMetazoa" id="XM_022789694">
    <property type="protein sequence ID" value="XP_022645429"/>
    <property type="gene ID" value="LOC111243715"/>
</dbReference>
<dbReference type="FunFam" id="2.60.40.10:FF:000010">
    <property type="entry name" value="receptor-type tyrosine-protein phosphatase delta isoform X1"/>
    <property type="match status" value="1"/>
</dbReference>
<feature type="domain" description="Fibronectin type-III" evidence="20">
    <location>
        <begin position="722"/>
        <end position="813"/>
    </location>
</feature>
<dbReference type="FunCoup" id="A0A7M7J2T3">
    <property type="interactions" value="233"/>
</dbReference>
<dbReference type="FunFam" id="2.60.40.10:FF:001015">
    <property type="entry name" value="tyrosine-protein phosphatase Lar isoform X4"/>
    <property type="match status" value="1"/>
</dbReference>
<dbReference type="InterPro" id="IPR003598">
    <property type="entry name" value="Ig_sub2"/>
</dbReference>
<dbReference type="Proteomes" id="UP000594260">
    <property type="component" value="Unplaced"/>
</dbReference>
<dbReference type="PROSITE" id="PS00383">
    <property type="entry name" value="TYR_PHOSPHATASE_1"/>
    <property type="match status" value="2"/>
</dbReference>
<dbReference type="InterPro" id="IPR050713">
    <property type="entry name" value="RTP_Phos/Ushers"/>
</dbReference>
<dbReference type="GO" id="GO:0009653">
    <property type="term" value="P:anatomical structure morphogenesis"/>
    <property type="evidence" value="ECO:0007669"/>
    <property type="project" value="UniProtKB-ARBA"/>
</dbReference>
<dbReference type="InterPro" id="IPR000387">
    <property type="entry name" value="Tyr_Pase_dom"/>
</dbReference>
<dbReference type="SMART" id="SM00404">
    <property type="entry name" value="PTPc_motif"/>
    <property type="match status" value="2"/>
</dbReference>
<feature type="domain" description="Tyrosine-protein phosphatase" evidence="17">
    <location>
        <begin position="1989"/>
        <end position="2248"/>
    </location>
</feature>
<dbReference type="FunFam" id="2.60.40.10:FF:000082">
    <property type="entry name" value="receptor-type tyrosine-protein phosphatase delta isoform X2"/>
    <property type="match status" value="1"/>
</dbReference>
<dbReference type="EC" id="3.1.3.48" evidence="3"/>
<feature type="domain" description="Fibronectin type-III" evidence="20">
    <location>
        <begin position="521"/>
        <end position="612"/>
    </location>
</feature>
<evidence type="ECO:0000256" key="14">
    <source>
        <dbReference type="ARBA" id="ARBA00023319"/>
    </source>
</evidence>
<dbReference type="InterPro" id="IPR013098">
    <property type="entry name" value="Ig_I-set"/>
</dbReference>
<dbReference type="Pfam" id="PF00041">
    <property type="entry name" value="fn3"/>
    <property type="match status" value="9"/>
</dbReference>
<dbReference type="GO" id="GO:0004725">
    <property type="term" value="F:protein tyrosine phosphatase activity"/>
    <property type="evidence" value="ECO:0007669"/>
    <property type="project" value="UniProtKB-EC"/>
</dbReference>
<comment type="subcellular location">
    <subcellularLocation>
        <location evidence="1">Membrane</location>
        <topology evidence="1">Single-pass type I membrane protein</topology>
    </subcellularLocation>
</comment>
<dbReference type="Gene3D" id="3.90.190.10">
    <property type="entry name" value="Protein tyrosine phosphatase superfamily"/>
    <property type="match status" value="2"/>
</dbReference>
<evidence type="ECO:0000256" key="13">
    <source>
        <dbReference type="ARBA" id="ARBA00023180"/>
    </source>
</evidence>
<evidence type="ECO:0000259" key="20">
    <source>
        <dbReference type="PROSITE" id="PS50853"/>
    </source>
</evidence>
<dbReference type="InterPro" id="IPR029021">
    <property type="entry name" value="Prot-tyrosine_phosphatase-like"/>
</dbReference>
<evidence type="ECO:0000259" key="18">
    <source>
        <dbReference type="PROSITE" id="PS50056"/>
    </source>
</evidence>
<keyword evidence="4 16" id="KW-0812">Transmembrane</keyword>
<dbReference type="SUPFAM" id="SSF49265">
    <property type="entry name" value="Fibronectin type III"/>
    <property type="match status" value="5"/>
</dbReference>
<dbReference type="GeneID" id="111243715"/>
<feature type="domain" description="Fibronectin type-III" evidence="20">
    <location>
        <begin position="1224"/>
        <end position="1323"/>
    </location>
</feature>
<feature type="domain" description="Fibronectin type-III" evidence="20">
    <location>
        <begin position="818"/>
        <end position="920"/>
    </location>
</feature>
<dbReference type="SUPFAM" id="SSF52799">
    <property type="entry name" value="(Phosphotyrosine protein) phosphatases II"/>
    <property type="match status" value="2"/>
</dbReference>
<dbReference type="InterPro" id="IPR003961">
    <property type="entry name" value="FN3_dom"/>
</dbReference>
<dbReference type="SMART" id="SM00408">
    <property type="entry name" value="IGc2"/>
    <property type="match status" value="3"/>
</dbReference>
<reference evidence="21" key="1">
    <citation type="submission" date="2021-01" db="UniProtKB">
        <authorList>
            <consortium name="EnsemblMetazoa"/>
        </authorList>
    </citation>
    <scope>IDENTIFICATION</scope>
</reference>
<dbReference type="FunFam" id="2.60.40.10:FF:000189">
    <property type="entry name" value="Neogenin isoform 3"/>
    <property type="match status" value="1"/>
</dbReference>
<keyword evidence="22" id="KW-1185">Reference proteome</keyword>
<dbReference type="InterPro" id="IPR007110">
    <property type="entry name" value="Ig-like_dom"/>
</dbReference>
<dbReference type="SMART" id="SM00409">
    <property type="entry name" value="IG"/>
    <property type="match status" value="3"/>
</dbReference>
<feature type="domain" description="Ig-like" evidence="19">
    <location>
        <begin position="231"/>
        <end position="318"/>
    </location>
</feature>
<dbReference type="PROSITE" id="PS50055">
    <property type="entry name" value="TYR_PHOSPHATASE_PTP"/>
    <property type="match status" value="2"/>
</dbReference>
<dbReference type="FunFam" id="3.90.190.10:FF:000001">
    <property type="entry name" value="Receptor-type tyrosine-protein phosphatase F isoform A"/>
    <property type="match status" value="1"/>
</dbReference>
<dbReference type="EnsemblMetazoa" id="XM_022789695">
    <property type="protein sequence ID" value="XP_022645430"/>
    <property type="gene ID" value="LOC111243715"/>
</dbReference>
<dbReference type="PROSITE" id="PS50835">
    <property type="entry name" value="IG_LIKE"/>
    <property type="match status" value="3"/>
</dbReference>
<dbReference type="EnsemblMetazoa" id="XM_022789693">
    <property type="protein sequence ID" value="XP_022645428"/>
    <property type="gene ID" value="LOC111243715"/>
</dbReference>
<keyword evidence="8" id="KW-0904">Protein phosphatase</keyword>
<dbReference type="PANTHER" id="PTHR46957:SF6">
    <property type="entry name" value="PROTEIN-TYROSINE-PHOSPHATASE"/>
    <property type="match status" value="1"/>
</dbReference>
<organism evidence="21 22">
    <name type="scientific">Varroa destructor</name>
    <name type="common">Honeybee mite</name>
    <dbReference type="NCBI Taxonomy" id="109461"/>
    <lineage>
        <taxon>Eukaryota</taxon>
        <taxon>Metazoa</taxon>
        <taxon>Ecdysozoa</taxon>
        <taxon>Arthropoda</taxon>
        <taxon>Chelicerata</taxon>
        <taxon>Arachnida</taxon>
        <taxon>Acari</taxon>
        <taxon>Parasitiformes</taxon>
        <taxon>Mesostigmata</taxon>
        <taxon>Gamasina</taxon>
        <taxon>Dermanyssoidea</taxon>
        <taxon>Varroidae</taxon>
        <taxon>Varroa</taxon>
    </lineage>
</organism>
<evidence type="ECO:0000256" key="2">
    <source>
        <dbReference type="ARBA" id="ARBA00010504"/>
    </source>
</evidence>
<feature type="domain" description="Fibronectin type-III" evidence="20">
    <location>
        <begin position="624"/>
        <end position="718"/>
    </location>
</feature>
<keyword evidence="14" id="KW-0393">Immunoglobulin domain</keyword>
<keyword evidence="12" id="KW-0675">Receptor</keyword>
<keyword evidence="6" id="KW-0677">Repeat</keyword>
<name>A0A7M7J2T3_VARDE</name>
<feature type="domain" description="Fibronectin type-III" evidence="20">
    <location>
        <begin position="1127"/>
        <end position="1220"/>
    </location>
</feature>
<dbReference type="RefSeq" id="XP_022645430.1">
    <property type="nucleotide sequence ID" value="XM_022789695.1"/>
</dbReference>
<dbReference type="Pfam" id="PF13927">
    <property type="entry name" value="Ig_3"/>
    <property type="match status" value="1"/>
</dbReference>
<feature type="domain" description="Fibronectin type-III" evidence="20">
    <location>
        <begin position="924"/>
        <end position="1024"/>
    </location>
</feature>
<dbReference type="OrthoDB" id="10253954at2759"/>
<dbReference type="Pfam" id="PF00102">
    <property type="entry name" value="Y_phosphatase"/>
    <property type="match status" value="2"/>
</dbReference>
<dbReference type="InterPro" id="IPR016130">
    <property type="entry name" value="Tyr_Pase_AS"/>
</dbReference>
<evidence type="ECO:0000256" key="11">
    <source>
        <dbReference type="ARBA" id="ARBA00023157"/>
    </source>
</evidence>
<dbReference type="KEGG" id="vde:111243715"/>
<dbReference type="InterPro" id="IPR003599">
    <property type="entry name" value="Ig_sub"/>
</dbReference>
<evidence type="ECO:0000256" key="4">
    <source>
        <dbReference type="ARBA" id="ARBA00022692"/>
    </source>
</evidence>
<dbReference type="PROSITE" id="PS50056">
    <property type="entry name" value="TYR_PHOSPHATASE_2"/>
    <property type="match status" value="2"/>
</dbReference>
<evidence type="ECO:0000259" key="19">
    <source>
        <dbReference type="PROSITE" id="PS50835"/>
    </source>
</evidence>
<dbReference type="FunFam" id="3.90.190.10:FF:000002">
    <property type="entry name" value="receptor-type tyrosine-protein phosphatase delta isoform X2"/>
    <property type="match status" value="1"/>
</dbReference>
<evidence type="ECO:0000313" key="21">
    <source>
        <dbReference type="EnsemblMetazoa" id="XP_022645430"/>
    </source>
</evidence>
<dbReference type="CDD" id="cd14554">
    <property type="entry name" value="R-PTP-LAR-2"/>
    <property type="match status" value="1"/>
</dbReference>
<feature type="domain" description="Ig-like" evidence="19">
    <location>
        <begin position="427"/>
        <end position="514"/>
    </location>
</feature>
<protein>
    <recommendedName>
        <fullName evidence="3">protein-tyrosine-phosphatase</fullName>
        <ecNumber evidence="3">3.1.3.48</ecNumber>
    </recommendedName>
</protein>
<accession>A0A7M7J2T3</accession>
<dbReference type="SUPFAM" id="SSF48726">
    <property type="entry name" value="Immunoglobulin"/>
    <property type="match status" value="3"/>
</dbReference>
<dbReference type="InterPro" id="IPR000242">
    <property type="entry name" value="PTP_cat"/>
</dbReference>
<feature type="domain" description="Tyrosine-protein phosphatase" evidence="17">
    <location>
        <begin position="1703"/>
        <end position="1958"/>
    </location>
</feature>
<dbReference type="SMART" id="SM00060">
    <property type="entry name" value="FN3"/>
    <property type="match status" value="9"/>
</dbReference>
<evidence type="ECO:0000256" key="9">
    <source>
        <dbReference type="ARBA" id="ARBA00022989"/>
    </source>
</evidence>
<dbReference type="FunFam" id="2.60.40.10:FF:000036">
    <property type="entry name" value="receptor-type tyrosine-protein phosphatase delta isoform X1"/>
    <property type="match status" value="1"/>
</dbReference>
<evidence type="ECO:0000256" key="15">
    <source>
        <dbReference type="ARBA" id="ARBA00051722"/>
    </source>
</evidence>
<feature type="domain" description="Fibronectin type-III" evidence="20">
    <location>
        <begin position="1325"/>
        <end position="1427"/>
    </location>
</feature>
<sequence length="2257" mass="253229">MRLRPPFDGGVARRHEACGRRVPIRPALTHSTLVVAGSGLTSDPRFDAVVPIPTVATGKLVTTSHLRSTAASRRVLANASSSCDSDTEAYDVANLRLCLDIDVLTTTRQYNERSQYMHRRLRYGDVEEYVVKVSKTQQLSKKTINSQNNNTSSRKEKTTCRNKDACAPLLTSKLSTMYRTNTRRLFRWSLIYLLLGVFCSTSEVAASPLRRQTEEFTAADVNDSQLPSNTPQIYVFPKDQTVISNKVASFVCMADGRPAPHIEWRKGGRRVSTTRFSIQNIPGGSVLRIDPVRVAKDNASYECLAENGVGEPVRASFTLYVLEEDNVPRGFPSFSLLPNMQGIERNRSAILPCRAEGDPEPTISWLHNDVPVDLNNPRYQLINGGSLQISNAQEEDQGNYECVAENGVGTQVSPMATLYVKLRRVPPYFSIPPEARYEVSPGGSLNISCTAVGSPMPYVKFRYTDGDDLPPPAGKQQYPEGRNNLTLENIRESVNYTCVAQSKLGTAEHHLAIVVQALPKPPSSVSFSEVTTTSVRLAWSYDAGAENIRYYVVQYKPRGANSAFSEISGVTGSNIYVRDLAPYTEYEFYVIAMNDLGRGSPSDPVIVTTGEAVDMRRQVKPGSAPRNVLARPLSSSTVVVQWDPPKEPNGQVMGYKILYTKNPTLPETAWHEYQVDSSRLTTLSNLTPLATYTITVKAFTGRGMGPASPPIQVKLQQGVPTQPSQLKVTATGATTVQLNWTRPAYSADNIVGYVIYWNDTYSQNEEHKEIGDVETYTLDNLYPDTIYYVWVAARSRAGEGAATPAFPVRTEQYVIGDPLEDIVGMPVNSQAVRISWQAPPVMSRASNTVPVTYYKIRYQKINDRKQEAEPTKELQVKPDETSVEVSGLDKWSPYRFWIMAGTAVGDGPPSREIMVTTDEDVPGEPRNVKLSPLNSTAISVNWKPPSNRDRHGLIRGFQIHVQEVNKAGDMVGEPLRYDVADENAETFNITDLQPDTEYSIQVAAVTRKGDGMRSRPKTATTHGGVPTKPELKATVKTTEDNKLRVELAWQRPSHTYGELQMYRLRYGPMDGEPLEETTFTHNEYQITVENLSRGARYEFRLAARNLIGWGQEAISRINTPEGEPTAPPYNITFRLQSPDTAVVTWDAPPMAHRNGYIANYMIEFRKRGSDFAGNDRNTSKTRTVFSGLEERTEYVFRIKACTNKGAGPWSKEVIVATPGDIPSEPTNVQAIATSDASFEVWWDEVPYFGDILGYKILYTKTVVEDLDDWDEKVIPYLTWSADITGLERDTVYAVRVAAFQKTSYSDVTIGKLSQQITVRTSPTDVVTQLRASIITTHGFSLSWRPPSRLDYIKFNISYSAQKEFVDSQGVLQELPIPAQNVLLDAGSTNYSIETLMPFTTYKVNVTAIARNGSYRPAAKISVTTAMAAPKPLVKPDSLGPTQNHEILVVLPQASEEFGPIKHYFLVVVPAEMAIKEPDDYRIEDLVNVVNNEEDTAYIAAKFLRLAMPQEFPLGDGKIYGGFRNRKLHTYRRYRIFVRAVVDAPQKNLVTSSPFSQDLGLDVMTHYSRNPTQNPAVQPRPTSHGDVGWIIGPVLIIILLAATLTLFFILAKRRRGFVQSKTPSCNGNGPANNETTMKLLQPNGSRSMGDVAGDYGAGINGAVGADPLELRRMQTPGMQGHPPIPVTELAQHIERLKANDNLAFSQEYESIDPGQQFTWDNSISEINKPKNRYANVIAYDHSRVVLEPLPGIQGSDYINANYCDGYRRQNAYIATQGPLQETIGDFWRMVWEQQSATVVMMTRLEERTRVKCDQYWPSRGSERYGVIEVTLEDVSELATYCVRTLSLRRDGFLEMREIKQLQFTAWPDHGVPDHPTPFLMFLRRVNQLNPQGAGPLIVHCSAGVGRTGCYTVIDSMLQRLRHEDTVDIYGHTTCLRAQRNYMVQTEDQYIFIHDAILEAVMAGHTEVSSHQLYQHVNMLLTQNVDGSTKLEAEFRQLNEMQIHNAKFISANLPMNKFKNRLMNILPYEASRVCLQPLRGADGSDYINASFVDGYRYKNAYIAAQGPMAETTEDFWRMIWEHNSNIIVMLTKLQEMGREKCHAYWPSERSQRYLYYVVDPITEYNMPSYVMREFKVTDARDGQSRTVRQFHFTDWPEQGVPKDAEGYIDLISQVHKTKEQFGQEGPITVHCSAGVGRTGTFIALSIALERLQCESQVDLFSTVRMLRTQRPAMVQTEDQYQFCYRALLDYLSSFDHFTS</sequence>
<feature type="domain" description="Ig-like" evidence="19">
    <location>
        <begin position="332"/>
        <end position="413"/>
    </location>
</feature>
<dbReference type="Pfam" id="PF07679">
    <property type="entry name" value="I-set"/>
    <property type="match status" value="2"/>
</dbReference>
<keyword evidence="5" id="KW-0732">Signal</keyword>
<keyword evidence="11" id="KW-1015">Disulfide bond</keyword>
<dbReference type="CDD" id="cd14553">
    <property type="entry name" value="R-PTPc-LAR-1"/>
    <property type="match status" value="1"/>
</dbReference>